<name>M5EVY6_9HYPH</name>
<evidence type="ECO:0000256" key="2">
    <source>
        <dbReference type="SAM" id="SignalP"/>
    </source>
</evidence>
<dbReference type="SUPFAM" id="SSF110087">
    <property type="entry name" value="DR1885-like metal-binding protein"/>
    <property type="match status" value="1"/>
</dbReference>
<dbReference type="InterPro" id="IPR058248">
    <property type="entry name" value="Lxx211020-like"/>
</dbReference>
<accession>M5EVY6</accession>
<dbReference type="Gene3D" id="2.60.40.1890">
    <property type="entry name" value="PCu(A)C copper chaperone"/>
    <property type="match status" value="1"/>
</dbReference>
<dbReference type="Proteomes" id="UP000012062">
    <property type="component" value="Unassembled WGS sequence"/>
</dbReference>
<dbReference type="PANTHER" id="PTHR36302:SF1">
    <property type="entry name" value="COPPER CHAPERONE PCU(A)C"/>
    <property type="match status" value="1"/>
</dbReference>
<dbReference type="InterPro" id="IPR007410">
    <property type="entry name" value="LpqE-like"/>
</dbReference>
<dbReference type="AlphaFoldDB" id="M5EVY6"/>
<evidence type="ECO:0000313" key="3">
    <source>
        <dbReference type="EMBL" id="CCV08382.1"/>
    </source>
</evidence>
<protein>
    <recommendedName>
        <fullName evidence="5">Copper chaperone PCu(A)C</fullName>
    </recommendedName>
</protein>
<dbReference type="RefSeq" id="WP_008877256.1">
    <property type="nucleotide sequence ID" value="NZ_CAUM01000144.1"/>
</dbReference>
<comment type="caution">
    <text evidence="3">The sequence shown here is derived from an EMBL/GenBank/DDBJ whole genome shotgun (WGS) entry which is preliminary data.</text>
</comment>
<keyword evidence="4" id="KW-1185">Reference proteome</keyword>
<keyword evidence="2" id="KW-0732">Signal</keyword>
<dbReference type="InterPro" id="IPR036182">
    <property type="entry name" value="PCuAC_sf"/>
</dbReference>
<organism evidence="3 4">
    <name type="scientific">Mesorhizobium metallidurans STM 2683</name>
    <dbReference type="NCBI Taxonomy" id="1297569"/>
    <lineage>
        <taxon>Bacteria</taxon>
        <taxon>Pseudomonadati</taxon>
        <taxon>Pseudomonadota</taxon>
        <taxon>Alphaproteobacteria</taxon>
        <taxon>Hyphomicrobiales</taxon>
        <taxon>Phyllobacteriaceae</taxon>
        <taxon>Mesorhizobium</taxon>
    </lineage>
</organism>
<feature type="region of interest" description="Disordered" evidence="1">
    <location>
        <begin position="153"/>
        <end position="174"/>
    </location>
</feature>
<feature type="compositionally biased region" description="Basic and acidic residues" evidence="1">
    <location>
        <begin position="160"/>
        <end position="174"/>
    </location>
</feature>
<sequence length="174" mass="18470">MPGRSSGFIALVVTAMTFCAAEARAQESPRHAGSDNTIAIEHAEIILAPSGAKMMAGYLTIWNGAQQQANLSSVQSDAFASVSLHRTEIVDGIAKLRSIDAGLSIPGHSELFMKPGGVHMMLMGPRAELKPGDGVDLLLKFQDGTTASAKAVVRPMGQKPTDHHHGKDDQQEEK</sequence>
<dbReference type="eggNOG" id="COG2847">
    <property type="taxonomic scope" value="Bacteria"/>
</dbReference>
<gene>
    <name evidence="3" type="ORF">MESS2_740009</name>
</gene>
<dbReference type="EMBL" id="CAUM01000144">
    <property type="protein sequence ID" value="CCV08382.1"/>
    <property type="molecule type" value="Genomic_DNA"/>
</dbReference>
<dbReference type="OrthoDB" id="8080510at2"/>
<feature type="chain" id="PRO_5004066429" description="Copper chaperone PCu(A)C" evidence="2">
    <location>
        <begin position="26"/>
        <end position="174"/>
    </location>
</feature>
<dbReference type="Pfam" id="PF04314">
    <property type="entry name" value="PCuAC"/>
    <property type="match status" value="1"/>
</dbReference>
<dbReference type="PANTHER" id="PTHR36302">
    <property type="entry name" value="BLR7088 PROTEIN"/>
    <property type="match status" value="1"/>
</dbReference>
<dbReference type="STRING" id="1297569.MESS2_740009"/>
<evidence type="ECO:0008006" key="5">
    <source>
        <dbReference type="Google" id="ProtNLM"/>
    </source>
</evidence>
<proteinExistence type="predicted"/>
<reference evidence="3 4" key="1">
    <citation type="submission" date="2013-02" db="EMBL/GenBank/DDBJ databases">
        <authorList>
            <person name="Genoscope - CEA"/>
        </authorList>
    </citation>
    <scope>NUCLEOTIDE SEQUENCE [LARGE SCALE GENOMIC DNA]</scope>
    <source>
        <strain evidence="3 4">STM 2683</strain>
    </source>
</reference>
<evidence type="ECO:0000313" key="4">
    <source>
        <dbReference type="Proteomes" id="UP000012062"/>
    </source>
</evidence>
<evidence type="ECO:0000256" key="1">
    <source>
        <dbReference type="SAM" id="MobiDB-lite"/>
    </source>
</evidence>
<feature type="signal peptide" evidence="2">
    <location>
        <begin position="1"/>
        <end position="25"/>
    </location>
</feature>